<comment type="caution">
    <text evidence="2">The sequence shown here is derived from an EMBL/GenBank/DDBJ whole genome shotgun (WGS) entry which is preliminary data.</text>
</comment>
<feature type="transmembrane region" description="Helical" evidence="1">
    <location>
        <begin position="154"/>
        <end position="172"/>
    </location>
</feature>
<keyword evidence="1" id="KW-1133">Transmembrane helix</keyword>
<feature type="transmembrane region" description="Helical" evidence="1">
    <location>
        <begin position="78"/>
        <end position="111"/>
    </location>
</feature>
<feature type="transmembrane region" description="Helical" evidence="1">
    <location>
        <begin position="333"/>
        <end position="356"/>
    </location>
</feature>
<feature type="transmembrane region" description="Helical" evidence="1">
    <location>
        <begin position="269"/>
        <end position="288"/>
    </location>
</feature>
<reference evidence="2 3" key="1">
    <citation type="submission" date="2020-10" db="EMBL/GenBank/DDBJ databases">
        <title>Ca. Dormibacterota MAGs.</title>
        <authorList>
            <person name="Montgomery K."/>
        </authorList>
    </citation>
    <scope>NUCLEOTIDE SEQUENCE [LARGE SCALE GENOMIC DNA]</scope>
    <source>
        <strain evidence="2">SC8811_S16_3</strain>
    </source>
</reference>
<evidence type="ECO:0000313" key="3">
    <source>
        <dbReference type="Proteomes" id="UP000620075"/>
    </source>
</evidence>
<gene>
    <name evidence="2" type="ORF">JF888_08200</name>
</gene>
<feature type="transmembrane region" description="Helical" evidence="1">
    <location>
        <begin position="213"/>
        <end position="232"/>
    </location>
</feature>
<feature type="transmembrane region" description="Helical" evidence="1">
    <location>
        <begin position="300"/>
        <end position="321"/>
    </location>
</feature>
<name>A0A934KGH4_9BACT</name>
<keyword evidence="1" id="KW-0812">Transmembrane</keyword>
<dbReference type="EMBL" id="JAEKNQ010000033">
    <property type="protein sequence ID" value="MBJ7603152.1"/>
    <property type="molecule type" value="Genomic_DNA"/>
</dbReference>
<organism evidence="2 3">
    <name type="scientific">Candidatus Dormiibacter inghamiae</name>
    <dbReference type="NCBI Taxonomy" id="3127013"/>
    <lineage>
        <taxon>Bacteria</taxon>
        <taxon>Bacillati</taxon>
        <taxon>Candidatus Dormiibacterota</taxon>
        <taxon>Candidatus Dormibacteria</taxon>
        <taxon>Candidatus Dormibacterales</taxon>
        <taxon>Candidatus Dormibacteraceae</taxon>
        <taxon>Candidatus Dormiibacter</taxon>
    </lineage>
</organism>
<sequence>MSAFDPVSQAPASRLSAGTVGLGLGGLTLWALTVLGPAVTRGVVPPLPGSARLGLLACAASLGLACVFAPLTVQRGNLIAAGGIALGALAALLVMPDPNSVAIILLLLGVLQASQPGRRTFAVRVRPSVIAAALLALGWLLLRSGSVPLGRAGALLVALGLVAVAALVPYLPELRSDEPASSSPVPWTGLFGPALALGLPARLLPLLSGDERGVFGATLLLAGVLNLLWGVVGAWRAAGGTEAWRLSFVAEWGVALIGLGLYAGAGSKAAVLALLSLILVRFPLYLWARPVLLGRAEPDLRGLNVVTALVLAGGAPFAGFALRLYALRAAAQFSWLLVAFLVIAFLLWTAHALRLARTLGRPSRRTTVGVLLTLGLSLVLGLAPNVFLAAAA</sequence>
<proteinExistence type="predicted"/>
<evidence type="ECO:0000256" key="1">
    <source>
        <dbReference type="SAM" id="Phobius"/>
    </source>
</evidence>
<keyword evidence="1" id="KW-0472">Membrane</keyword>
<dbReference type="RefSeq" id="WP_338178686.1">
    <property type="nucleotide sequence ID" value="NZ_JAEKNQ010000033.1"/>
</dbReference>
<feature type="transmembrane region" description="Helical" evidence="1">
    <location>
        <begin position="368"/>
        <end position="391"/>
    </location>
</feature>
<feature type="transmembrane region" description="Helical" evidence="1">
    <location>
        <begin position="51"/>
        <end position="72"/>
    </location>
</feature>
<protein>
    <submittedName>
        <fullName evidence="2">Uncharacterized protein</fullName>
    </submittedName>
</protein>
<dbReference type="AlphaFoldDB" id="A0A934KGH4"/>
<evidence type="ECO:0000313" key="2">
    <source>
        <dbReference type="EMBL" id="MBJ7603152.1"/>
    </source>
</evidence>
<feature type="transmembrane region" description="Helical" evidence="1">
    <location>
        <begin position="123"/>
        <end position="142"/>
    </location>
</feature>
<dbReference type="Proteomes" id="UP000620075">
    <property type="component" value="Unassembled WGS sequence"/>
</dbReference>
<feature type="transmembrane region" description="Helical" evidence="1">
    <location>
        <begin position="20"/>
        <end position="39"/>
    </location>
</feature>
<accession>A0A934KGH4</accession>
<feature type="transmembrane region" description="Helical" evidence="1">
    <location>
        <begin position="244"/>
        <end position="263"/>
    </location>
</feature>